<dbReference type="OrthoDB" id="6453992at2"/>
<reference evidence="3 4" key="1">
    <citation type="submission" date="2016-04" db="EMBL/GenBank/DDBJ databases">
        <title>ATOL: Assembling a taxonomically balanced genome-scale reconstruction of the evolutionary history of the Enterobacteriaceae.</title>
        <authorList>
            <person name="Plunkett G.III."/>
            <person name="Neeno-Eckwall E.C."/>
            <person name="Glasner J.D."/>
            <person name="Perna N.T."/>
        </authorList>
    </citation>
    <scope>NUCLEOTIDE SEQUENCE [LARGE SCALE GENOMIC DNA]</scope>
    <source>
        <strain evidence="3 4">ATCC 19692</strain>
    </source>
</reference>
<keyword evidence="4" id="KW-1185">Reference proteome</keyword>
<dbReference type="Gene3D" id="2.160.20.10">
    <property type="entry name" value="Single-stranded right-handed beta-helix, Pectin lyase-like"/>
    <property type="match status" value="1"/>
</dbReference>
<keyword evidence="1" id="KW-0732">Signal</keyword>
<comment type="caution">
    <text evidence="3">The sequence shown here is derived from an EMBL/GenBank/DDBJ whole genome shotgun (WGS) entry which is preliminary data.</text>
</comment>
<dbReference type="InterPro" id="IPR008638">
    <property type="entry name" value="FhaB/CdiA-like_TPS"/>
</dbReference>
<feature type="chain" id="PRO_5008279064" evidence="1">
    <location>
        <begin position="26"/>
        <end position="408"/>
    </location>
</feature>
<dbReference type="SMART" id="SM00912">
    <property type="entry name" value="Haemagg_act"/>
    <property type="match status" value="1"/>
</dbReference>
<evidence type="ECO:0000256" key="1">
    <source>
        <dbReference type="SAM" id="SignalP"/>
    </source>
</evidence>
<dbReference type="SUPFAM" id="SSF51126">
    <property type="entry name" value="Pectin lyase-like"/>
    <property type="match status" value="1"/>
</dbReference>
<dbReference type="InterPro" id="IPR012334">
    <property type="entry name" value="Pectin_lyas_fold"/>
</dbReference>
<dbReference type="AlphaFoldDB" id="A0A198GIM0"/>
<name>A0A198GIM0_9GAMM</name>
<sequence length="408" mass="45603">MSIFIKKTSYLIITTSLFFPLSAFSEALISKDEKLSNKLAVNYENGKAIIDIEKSDIKGVSHNYYSQFNVDKHGAVFNNSKDTNATLIVNEVTSLNKSKLAGDISVLGRMANVIVANPNGIHCSDCSFNDIQNVTLINGESDKLNVGKYKISDKGNIIFSHENIDDHKFIFDNINLISNRVLFMNNVNFHANTLSFFHNIENNYLSKPDMSSGYNKGELITYNLAILNIGLFNYLAKDANFINLGVSNIGEINYNAPGKLLNLGEFNLLSGRIKSYLDVLSVNYPDHDFSKKDNNIKSTMMINAPGARFTAYNSNLNIDLKDGSFINKGYVRLEHTVMNSTSRNFIHDIGGTMLSNQSILNISATDNVELKGMIHNELSKDKINIIKGRVINISKENQKKVHIKKSQF</sequence>
<dbReference type="RefSeq" id="WP_066746523.1">
    <property type="nucleotide sequence ID" value="NZ_LXEN01000019.1"/>
</dbReference>
<evidence type="ECO:0000259" key="2">
    <source>
        <dbReference type="SMART" id="SM00912"/>
    </source>
</evidence>
<dbReference type="Proteomes" id="UP000094023">
    <property type="component" value="Unassembled WGS sequence"/>
</dbReference>
<proteinExistence type="predicted"/>
<dbReference type="STRING" id="1354337.M983_0494"/>
<protein>
    <submittedName>
        <fullName evidence="3">Hemolysin</fullName>
    </submittedName>
</protein>
<organism evidence="3 4">
    <name type="scientific">Proteus myxofaciens ATCC 19692</name>
    <dbReference type="NCBI Taxonomy" id="1354337"/>
    <lineage>
        <taxon>Bacteria</taxon>
        <taxon>Pseudomonadati</taxon>
        <taxon>Pseudomonadota</taxon>
        <taxon>Gammaproteobacteria</taxon>
        <taxon>Enterobacterales</taxon>
        <taxon>Morganellaceae</taxon>
        <taxon>Proteus</taxon>
    </lineage>
</organism>
<dbReference type="NCBIfam" id="TIGR01901">
    <property type="entry name" value="adhes_NPXG"/>
    <property type="match status" value="1"/>
</dbReference>
<dbReference type="InterPro" id="IPR011050">
    <property type="entry name" value="Pectin_lyase_fold/virulence"/>
</dbReference>
<feature type="signal peptide" evidence="1">
    <location>
        <begin position="1"/>
        <end position="25"/>
    </location>
</feature>
<evidence type="ECO:0000313" key="3">
    <source>
        <dbReference type="EMBL" id="OAT36745.1"/>
    </source>
</evidence>
<feature type="domain" description="Filamentous haemagglutinin FhaB/tRNA nuclease CdiA-like TPS" evidence="2">
    <location>
        <begin position="44"/>
        <end position="145"/>
    </location>
</feature>
<gene>
    <name evidence="3" type="ORF">M983_0494</name>
</gene>
<dbReference type="EMBL" id="LXEN01000019">
    <property type="protein sequence ID" value="OAT36745.1"/>
    <property type="molecule type" value="Genomic_DNA"/>
</dbReference>
<dbReference type="Pfam" id="PF05860">
    <property type="entry name" value="TPS"/>
    <property type="match status" value="1"/>
</dbReference>
<accession>A0A198GIM0</accession>
<evidence type="ECO:0000313" key="4">
    <source>
        <dbReference type="Proteomes" id="UP000094023"/>
    </source>
</evidence>